<organism evidence="2 3">
    <name type="scientific">Hymenobacter crusticola</name>
    <dbReference type="NCBI Taxonomy" id="1770526"/>
    <lineage>
        <taxon>Bacteria</taxon>
        <taxon>Pseudomonadati</taxon>
        <taxon>Bacteroidota</taxon>
        <taxon>Cytophagia</taxon>
        <taxon>Cytophagales</taxon>
        <taxon>Hymenobacteraceae</taxon>
        <taxon>Hymenobacter</taxon>
    </lineage>
</organism>
<dbReference type="SUPFAM" id="SSF54427">
    <property type="entry name" value="NTF2-like"/>
    <property type="match status" value="1"/>
</dbReference>
<dbReference type="InterPro" id="IPR037401">
    <property type="entry name" value="SnoaL-like"/>
</dbReference>
<evidence type="ECO:0000313" key="3">
    <source>
        <dbReference type="Proteomes" id="UP000194873"/>
    </source>
</evidence>
<dbReference type="InterPro" id="IPR032710">
    <property type="entry name" value="NTF2-like_dom_sf"/>
</dbReference>
<dbReference type="EMBL" id="MTSE01000001">
    <property type="protein sequence ID" value="OUJ76109.1"/>
    <property type="molecule type" value="Genomic_DNA"/>
</dbReference>
<name>A0A243WKI5_9BACT</name>
<dbReference type="Pfam" id="PF12680">
    <property type="entry name" value="SnoaL_2"/>
    <property type="match status" value="1"/>
</dbReference>
<reference evidence="2 3" key="1">
    <citation type="submission" date="2017-01" db="EMBL/GenBank/DDBJ databases">
        <title>A new Hymenobacter.</title>
        <authorList>
            <person name="Liang Y."/>
            <person name="Feng F."/>
        </authorList>
    </citation>
    <scope>NUCLEOTIDE SEQUENCE [LARGE SCALE GENOMIC DNA]</scope>
    <source>
        <strain evidence="2">MIMBbqt21</strain>
    </source>
</reference>
<protein>
    <recommendedName>
        <fullName evidence="1">SnoaL-like domain-containing protein</fullName>
    </recommendedName>
</protein>
<evidence type="ECO:0000259" key="1">
    <source>
        <dbReference type="Pfam" id="PF12680"/>
    </source>
</evidence>
<dbReference type="Gene3D" id="3.10.450.50">
    <property type="match status" value="1"/>
</dbReference>
<gene>
    <name evidence="2" type="ORF">BXP70_02195</name>
</gene>
<comment type="caution">
    <text evidence="2">The sequence shown here is derived from an EMBL/GenBank/DDBJ whole genome shotgun (WGS) entry which is preliminary data.</text>
</comment>
<accession>A0A243WKI5</accession>
<dbReference type="AlphaFoldDB" id="A0A243WKI5"/>
<proteinExistence type="predicted"/>
<evidence type="ECO:0000313" key="2">
    <source>
        <dbReference type="EMBL" id="OUJ76109.1"/>
    </source>
</evidence>
<keyword evidence="3" id="KW-1185">Reference proteome</keyword>
<sequence length="134" mass="15563">MSEYLDVITAYFNLAQHLTINSAAYAEVLHPQVEQVEFPNLFNKVVQRRNFEEIIDNLRAGRELLRDTHYELQRIMPSSTDASVMIEGRWEATYTNDLGPVTRGQRLGAQICSIFELADGKIYRQRQYICYDQA</sequence>
<dbReference type="OrthoDB" id="3475938at2"/>
<dbReference type="RefSeq" id="WP_086592359.1">
    <property type="nucleotide sequence ID" value="NZ_MTSE01000001.1"/>
</dbReference>
<feature type="domain" description="SnoaL-like" evidence="1">
    <location>
        <begin position="22"/>
        <end position="124"/>
    </location>
</feature>
<dbReference type="Proteomes" id="UP000194873">
    <property type="component" value="Unassembled WGS sequence"/>
</dbReference>